<evidence type="ECO:0000313" key="3">
    <source>
        <dbReference type="EMBL" id="AFS79504.1"/>
    </source>
</evidence>
<gene>
    <name evidence="3" type="ordered locus">Curi_c25090</name>
</gene>
<keyword evidence="3" id="KW-0808">Transferase</keyword>
<accession>K0B207</accession>
<dbReference type="InterPro" id="IPR001296">
    <property type="entry name" value="Glyco_trans_1"/>
</dbReference>
<feature type="domain" description="Glycosyl transferase family 1" evidence="1">
    <location>
        <begin position="283"/>
        <end position="444"/>
    </location>
</feature>
<dbReference type="Proteomes" id="UP000006094">
    <property type="component" value="Chromosome"/>
</dbReference>
<feature type="domain" description="DUF3492" evidence="2">
    <location>
        <begin position="2"/>
        <end position="261"/>
    </location>
</feature>
<dbReference type="AlphaFoldDB" id="K0B207"/>
<dbReference type="HOGENOM" id="CLU_009583_32_1_9"/>
<dbReference type="RefSeq" id="WP_014968638.1">
    <property type="nucleotide sequence ID" value="NC_018664.1"/>
</dbReference>
<dbReference type="Gene3D" id="3.40.50.2000">
    <property type="entry name" value="Glycogen Phosphorylase B"/>
    <property type="match status" value="2"/>
</dbReference>
<dbReference type="Pfam" id="PF11997">
    <property type="entry name" value="DUF3492"/>
    <property type="match status" value="1"/>
</dbReference>
<dbReference type="InterPro" id="IPR047691">
    <property type="entry name" value="PelF-like"/>
</dbReference>
<protein>
    <submittedName>
        <fullName evidence="3">Glycosyl transferase, group 1</fullName>
    </submittedName>
</protein>
<organism evidence="3 4">
    <name type="scientific">Gottschalkia acidurici (strain ATCC 7906 / DSM 604 / BCRC 14475 / CIP 104303 / KCTC 5404 / NCIMB 10678 / 9a)</name>
    <name type="common">Clostridium acidurici</name>
    <dbReference type="NCBI Taxonomy" id="1128398"/>
    <lineage>
        <taxon>Bacteria</taxon>
        <taxon>Bacillati</taxon>
        <taxon>Bacillota</taxon>
        <taxon>Tissierellia</taxon>
        <taxon>Tissierellales</taxon>
        <taxon>Gottschalkiaceae</taxon>
        <taxon>Gottschalkia</taxon>
    </lineage>
</organism>
<dbReference type="PANTHER" id="PTHR12526">
    <property type="entry name" value="GLYCOSYLTRANSFERASE"/>
    <property type="match status" value="1"/>
</dbReference>
<dbReference type="eggNOG" id="COG0438">
    <property type="taxonomic scope" value="Bacteria"/>
</dbReference>
<dbReference type="Pfam" id="PF00534">
    <property type="entry name" value="Glycos_transf_1"/>
    <property type="match status" value="1"/>
</dbReference>
<dbReference type="PANTHER" id="PTHR12526:SF608">
    <property type="entry name" value="PELF"/>
    <property type="match status" value="1"/>
</dbReference>
<name>K0B207_GOTA9</name>
<dbReference type="InterPro" id="IPR022622">
    <property type="entry name" value="DUF3492"/>
</dbReference>
<dbReference type="GO" id="GO:0016757">
    <property type="term" value="F:glycosyltransferase activity"/>
    <property type="evidence" value="ECO:0007669"/>
    <property type="project" value="InterPro"/>
</dbReference>
<reference evidence="3 4" key="1">
    <citation type="journal article" date="2012" name="PLoS ONE">
        <title>The purine-utilizing bacterium Clostridium acidurici 9a: a genome-guided metabolic reconsideration.</title>
        <authorList>
            <person name="Hartwich K."/>
            <person name="Poehlein A."/>
            <person name="Daniel R."/>
        </authorList>
    </citation>
    <scope>NUCLEOTIDE SEQUENCE [LARGE SCALE GENOMIC DNA]</scope>
    <source>
        <strain evidence="4">ATCC 7906 / DSM 604 / BCRC 14475 / CIP 104303 / KCTC 5404 / NCIMB 10678 / 9a</strain>
    </source>
</reference>
<dbReference type="STRING" id="1128398.Curi_c25090"/>
<sequence length="468" mass="54356">MVICLIAEGAYPYVTGGVSSWINQLINGLPHIKFKVISLMPSYKEELEYKYKIPDNLIEIRTIYLDDYLKLKHRFIKRKLRFNKEERECLYKLLSLESDVEWNKLINLISNPKKIGSSVDFLQSKFFWDNIIDIYTKQYNEESLNTFFWTVRTMLLPFLNLFNQEIMEADIYHAVSTGYAGIIGVHFKQINKKPFLLTEHGIYAREREEEIIKANWVTGIYKKLWIKFFYFISTAAYKEADKIVTLFQRNQDIQHKLGASKEKTEIIHNGVNLENYKIEYEEHEEYNIGAILRIVPIKDVMTLIRAFKIVKDTVDSAKLYLIGPADEDKEYYQQCLGLVKLLKLEKDIIFTGRVDVKEYLKKIDVLVLTSISEGQPLVILEGMASGIPIVSTDVGGCKELLEEDDHEGSCGIVTNLVSASETAAMIIRLIKNPDLRKQMGKNGRIRAERIYSEKSFIDNYKRLYEELG</sequence>
<dbReference type="OrthoDB" id="3199616at2"/>
<dbReference type="SUPFAM" id="SSF53756">
    <property type="entry name" value="UDP-Glycosyltransferase/glycogen phosphorylase"/>
    <property type="match status" value="1"/>
</dbReference>
<keyword evidence="4" id="KW-1185">Reference proteome</keyword>
<dbReference type="EMBL" id="CP003326">
    <property type="protein sequence ID" value="AFS79504.1"/>
    <property type="molecule type" value="Genomic_DNA"/>
</dbReference>
<evidence type="ECO:0000259" key="2">
    <source>
        <dbReference type="Pfam" id="PF11997"/>
    </source>
</evidence>
<dbReference type="PATRIC" id="fig|1128398.3.peg.2584"/>
<proteinExistence type="predicted"/>
<dbReference type="NCBIfam" id="NF038011">
    <property type="entry name" value="PelF"/>
    <property type="match status" value="1"/>
</dbReference>
<evidence type="ECO:0000313" key="4">
    <source>
        <dbReference type="Proteomes" id="UP000006094"/>
    </source>
</evidence>
<dbReference type="KEGG" id="cad:Curi_c25090"/>
<evidence type="ECO:0000259" key="1">
    <source>
        <dbReference type="Pfam" id="PF00534"/>
    </source>
</evidence>